<accession>A0A8A1L9K4</accession>
<gene>
    <name evidence="1" type="ORF">I7I53_09690</name>
</gene>
<reference evidence="1" key="1">
    <citation type="submission" date="2021-01" db="EMBL/GenBank/DDBJ databases">
        <title>Chromosome-level genome assembly of a human fungal pathogen reveals clustering of transcriptionally co-regulated genes.</title>
        <authorList>
            <person name="Voorhies M."/>
            <person name="Cohen S."/>
            <person name="Shea T.P."/>
            <person name="Petrus S."/>
            <person name="Munoz J.F."/>
            <person name="Poplawski S."/>
            <person name="Goldman W.E."/>
            <person name="Michael T."/>
            <person name="Cuomo C.A."/>
            <person name="Sil A."/>
            <person name="Beyhan S."/>
        </authorList>
    </citation>
    <scope>NUCLEOTIDE SEQUENCE</scope>
    <source>
        <strain evidence="1">H88</strain>
    </source>
</reference>
<proteinExistence type="predicted"/>
<name>A0A8A1L9K4_AJEC8</name>
<evidence type="ECO:0000313" key="2">
    <source>
        <dbReference type="Proteomes" id="UP000663419"/>
    </source>
</evidence>
<sequence>MLVFSTARNHLNRLPPQHVHLPRNLPQYQKAVYIFPFGRTGPAIDGNHQTYLRATPNHFLDD</sequence>
<evidence type="ECO:0000313" key="1">
    <source>
        <dbReference type="EMBL" id="QSS49363.1"/>
    </source>
</evidence>
<organism evidence="1 2">
    <name type="scientific">Ajellomyces capsulatus (strain H88)</name>
    <name type="common">Darling's disease fungus</name>
    <name type="synonym">Histoplasma capsulatum</name>
    <dbReference type="NCBI Taxonomy" id="544711"/>
    <lineage>
        <taxon>Eukaryota</taxon>
        <taxon>Fungi</taxon>
        <taxon>Dikarya</taxon>
        <taxon>Ascomycota</taxon>
        <taxon>Pezizomycotina</taxon>
        <taxon>Eurotiomycetes</taxon>
        <taxon>Eurotiomycetidae</taxon>
        <taxon>Onygenales</taxon>
        <taxon>Ajellomycetaceae</taxon>
        <taxon>Histoplasma</taxon>
    </lineage>
</organism>
<protein>
    <submittedName>
        <fullName evidence="1">Chromosome segregation ATPase family protein</fullName>
    </submittedName>
</protein>
<dbReference type="AlphaFoldDB" id="A0A8A1L9K4"/>
<dbReference type="Proteomes" id="UP000663419">
    <property type="component" value="Chromosome 1"/>
</dbReference>
<dbReference type="EMBL" id="CP069102">
    <property type="protein sequence ID" value="QSS49363.1"/>
    <property type="molecule type" value="Genomic_DNA"/>
</dbReference>
<dbReference type="VEuPathDB" id="FungiDB:I7I53_09690"/>